<dbReference type="SUPFAM" id="SSF49899">
    <property type="entry name" value="Concanavalin A-like lectins/glucanases"/>
    <property type="match status" value="2"/>
</dbReference>
<accession>A0AA42J174</accession>
<feature type="domain" description="SLH" evidence="11">
    <location>
        <begin position="1995"/>
        <end position="2054"/>
    </location>
</feature>
<dbReference type="Pfam" id="PF09479">
    <property type="entry name" value="Flg_new"/>
    <property type="match status" value="1"/>
</dbReference>
<evidence type="ECO:0000256" key="1">
    <source>
        <dbReference type="ARBA" id="ARBA00000427"/>
    </source>
</evidence>
<dbReference type="PANTHER" id="PTHR10628:SF30">
    <property type="entry name" value="EXO-ALPHA-SIALIDASE"/>
    <property type="match status" value="1"/>
</dbReference>
<protein>
    <recommendedName>
        <fullName evidence="4">exo-alpha-sialidase</fullName>
        <ecNumber evidence="4">3.2.1.18</ecNumber>
    </recommendedName>
</protein>
<dbReference type="InterPro" id="IPR026856">
    <property type="entry name" value="Sialidase_fam"/>
</dbReference>
<dbReference type="InterPro" id="IPR001119">
    <property type="entry name" value="SLH_dom"/>
</dbReference>
<dbReference type="Gene3D" id="2.40.220.10">
    <property type="entry name" value="Intramolecular Trans-sialidase, Domain 3"/>
    <property type="match status" value="1"/>
</dbReference>
<keyword evidence="5 10" id="KW-0732">Signal</keyword>
<evidence type="ECO:0000256" key="8">
    <source>
        <dbReference type="ARBA" id="ARBA00023295"/>
    </source>
</evidence>
<dbReference type="GO" id="GO:0004308">
    <property type="term" value="F:exo-alpha-sialidase activity"/>
    <property type="evidence" value="ECO:0007669"/>
    <property type="project" value="UniProtKB-EC"/>
</dbReference>
<evidence type="ECO:0000313" key="13">
    <source>
        <dbReference type="Proteomes" id="UP001169242"/>
    </source>
</evidence>
<keyword evidence="13" id="KW-1185">Reference proteome</keyword>
<dbReference type="PANTHER" id="PTHR10628">
    <property type="entry name" value="SIALIDASE"/>
    <property type="match status" value="1"/>
</dbReference>
<evidence type="ECO:0000256" key="3">
    <source>
        <dbReference type="ARBA" id="ARBA00009348"/>
    </source>
</evidence>
<dbReference type="Gene3D" id="2.60.120.200">
    <property type="match status" value="2"/>
</dbReference>
<organism evidence="12 13">
    <name type="scientific">Holtiella tumoricola</name>
    <dbReference type="NCBI Taxonomy" id="3018743"/>
    <lineage>
        <taxon>Bacteria</taxon>
        <taxon>Bacillati</taxon>
        <taxon>Bacillota</taxon>
        <taxon>Clostridia</taxon>
        <taxon>Lachnospirales</taxon>
        <taxon>Cellulosilyticaceae</taxon>
        <taxon>Holtiella</taxon>
    </lineage>
</organism>
<gene>
    <name evidence="12" type="ORF">PBV87_10590</name>
</gene>
<evidence type="ECO:0000313" key="12">
    <source>
        <dbReference type="EMBL" id="MDA3731926.1"/>
    </source>
</evidence>
<dbReference type="InterPro" id="IPR004124">
    <property type="entry name" value="Glyco_hydro_33_N"/>
</dbReference>
<evidence type="ECO:0000256" key="5">
    <source>
        <dbReference type="ARBA" id="ARBA00022729"/>
    </source>
</evidence>
<feature type="signal peptide" evidence="10">
    <location>
        <begin position="1"/>
        <end position="30"/>
    </location>
</feature>
<keyword evidence="8" id="KW-0326">Glycosidase</keyword>
<comment type="catalytic activity">
    <reaction evidence="1">
        <text>Hydrolysis of alpha-(2-&gt;3)-, alpha-(2-&gt;6)-, alpha-(2-&gt;8)- glycosidic linkages of terminal sialic acid residues in oligosaccharides, glycoproteins, glycolipids, colominic acid and synthetic substrates.</text>
        <dbReference type="EC" id="3.2.1.18"/>
    </reaction>
</comment>
<evidence type="ECO:0000256" key="7">
    <source>
        <dbReference type="ARBA" id="ARBA00022801"/>
    </source>
</evidence>
<feature type="chain" id="PRO_5041237625" description="exo-alpha-sialidase" evidence="10">
    <location>
        <begin position="31"/>
        <end position="2175"/>
    </location>
</feature>
<dbReference type="InterPro" id="IPR036278">
    <property type="entry name" value="Sialidase_sf"/>
</dbReference>
<keyword evidence="7" id="KW-0378">Hydrolase</keyword>
<comment type="subcellular location">
    <subcellularLocation>
        <location evidence="2">Cell envelope</location>
    </subcellularLocation>
</comment>
<dbReference type="Pfam" id="PF00395">
    <property type="entry name" value="SLH"/>
    <property type="match status" value="3"/>
</dbReference>
<dbReference type="GO" id="GO:0016020">
    <property type="term" value="C:membrane"/>
    <property type="evidence" value="ECO:0007669"/>
    <property type="project" value="TreeGrafter"/>
</dbReference>
<dbReference type="Pfam" id="PF18998">
    <property type="entry name" value="Flg_new_2"/>
    <property type="match status" value="3"/>
</dbReference>
<dbReference type="Proteomes" id="UP001169242">
    <property type="component" value="Unassembled WGS sequence"/>
</dbReference>
<sequence length="2175" mass="240676">MKNRVMAKKLAILGLVPCLISSSLQISVHARPYSTQASLPEEVAQKEEALESTITSVTLDNLTVYCDQEGATVGRFEVKGNQDSRVTLDEDTYDNGLFVIESNILRTREKLENGITYRIQVVYEGEIFKFKIRAISETQVLPIDPEEEHEVEILPIYPDEEKELETLPIYPDEENGSETLPIYPDEEKELETLPIYPDEEKELETLPIYPDEENGLETLPIYPDEENGLETLPIYPDQEHLPELLPIYPEEEGVEEKVFTTVEDVYENATVNYVLNGEERIFDGTKTIDKTIDLESIKGLTKGTIIVKARLNPDLITEKGVYSIIGFGSATAPQTKNTKAQLVGAYYDEKEIMPRYEFSNGLYSSYSKNVNYGDGQWHVMAISFDDSYIFASGDGETVLNGPNGHYANEKFRGFFTRNQDMNSIHIGGLSGTDTNSNGVAYKNWIGDIAQITITDQVLTVEQANALTLAGKNDSIQVALEGKSFEPYKIGAEVGQFILTGQETDGKRVVLKEGIVDNAHFVIEDNVLKTKDALPPQTKYTIVVTCDDETFSFDIHSEVDLNAPIIQEKTLLRFNEGMIDNGYRDYDETVIDTVKLLDSMTLKMQFSQGKSGIGSLFSFSNSKEANNHFHVYVNGSTIGYELRGAGVNYSGTANTLRFNGANTLAFKADATDYTYKLFVNGELVLQKQMTPEEYKMASDFAQIDTVSLGRTARSSGSNSYPFTGLIGEATLVPTALTDEELIAYTSQTKEVSEEKESDQPFAAGDEFGSNYFRIPALTELINGNIMAAMDVRFGSTFDSPNNLDTGVRFKRNGSWEEAQLVNYFGEYTNASGRPSNSASFIDPAVVQDPETGIIYMLADAWPSGGGLFGGYNQLYGNGMVKINAEGERVADNEEGTYYVGLVPNGTPIVSGMQMTHYIKPVVSTNPNLKYELIEIENNQKTAYTLNAYFELFKDGVPLEVDQKRPNNSLSGERVPMSIFYDTADFVLYPVAYLWLSSSNDNGITWNAPQLIANEFKTDKMRYFIAGPGRGHVIQKGEYAGRILFPMYSDLYGERSSVIYSDDKGATWQHSDITTMTTEAGKSPGKSSEAQLVELPDGTIRMYARSAAYTNYVGYADSLDGGATFEPMRIDEGFQYASNVQLSVINYSREIDGKPAIILSAPEGEKGSNQRSKGRIHVGLVHENPGATGYDKYDIEWRYTYEVNNTAYAYSCLAELPNGDIAVLYETDGVKPYYEEIPMDRILGKVDKPMDAAVDINEQCVAGESVDIALTTKARVLGSLSDVNNSTLKVSFEGIDAPDTIATYKSINDAGNKLLYTVTLPESSVPYGMHIALDETTILVTMNETMDARTVKPLSTAVYTTPIQTSYTITVGDINGGKVLVNKETRIYGEEVVLNVVPDEGFKYKKDSLKVNGVQVIGSAFRMPNEDVTITAEFIQDNYSVEKLDATNGTFKTSKIIAKEGDVITVSAKPDRGYMLQEIRVNGSKIDGTIFKMPARNVSVEVLFKAQEAVTYDVYITQPINGSISVNQTEATIGESILVHVEPEEGYKLASLYINNEAIEGRVFEMPEKDVTISAQFIISNEVNAPSIHVSGIDTDKYRKVELITQTPDATIYYTLDGSMPTKESLKYDESIVLEETTVIKAVATKEGMDDSAIVSQEVVVGKEVYVSEPTVVVSGIDTDKYRKVELITQTPDATIYYTLDGSDPTQASLIYTEAIVLNKTATIKAIAVKEGMEESGVVTKKIIVGEDIKYNITFDSKGGSEVAAQEILEGQKAIKPADPIREGYKFIGWYIDQSYTEAYNFDKEVVDHVTVYAKWQKNESGGSSGSTGSTDNTSNSSTQIEVVEITEGKESVIVRPQVKADKAEWQTSRKQLQSIIKDKAKLVIETSIGKVMLNKEVINNLLDQVGEEVVTLTIQQLESNKVTIGISKGREKIALNGIGTIHITIPYTLTKGQSPNNVVMYYHDSIGSSKLLKTSNYQDNSIQAQVEGLGSYEVVYRELGLKDIENHWAKESIDFVVARDVMGGTATDTFSPEMTMTRGMFVTVLGRLANVDEFDKNTLFTDVQEDMYYAPYIAWANEMGIAQGIGEGLFGPEEQITREQLACMLVKYMQLMGIQVEIEQNHLAAFEDTDYISSWAKESMAILVEKDILGGSSGKLSPKQAAKRAEVAKMIHYIMK</sequence>
<dbReference type="InterPro" id="IPR023364">
    <property type="entry name" value="Trans_sialidase_dom3"/>
</dbReference>
<evidence type="ECO:0000256" key="2">
    <source>
        <dbReference type="ARBA" id="ARBA00004196"/>
    </source>
</evidence>
<dbReference type="InterPro" id="IPR013320">
    <property type="entry name" value="ConA-like_dom_sf"/>
</dbReference>
<dbReference type="InterPro" id="IPR059177">
    <property type="entry name" value="GH29D-like_dom"/>
</dbReference>
<dbReference type="RefSeq" id="WP_271012234.1">
    <property type="nucleotide sequence ID" value="NZ_JAQIFT010000043.1"/>
</dbReference>
<dbReference type="GO" id="GO:0006689">
    <property type="term" value="P:ganglioside catabolic process"/>
    <property type="evidence" value="ECO:0007669"/>
    <property type="project" value="TreeGrafter"/>
</dbReference>
<dbReference type="Gene3D" id="2.60.40.4270">
    <property type="entry name" value="Listeria-Bacteroides repeat domain"/>
    <property type="match status" value="1"/>
</dbReference>
<feature type="domain" description="SLH" evidence="11">
    <location>
        <begin position="2122"/>
        <end position="2175"/>
    </location>
</feature>
<dbReference type="SUPFAM" id="SSF50939">
    <property type="entry name" value="Sialidases"/>
    <property type="match status" value="1"/>
</dbReference>
<dbReference type="GO" id="GO:0009313">
    <property type="term" value="P:oligosaccharide catabolic process"/>
    <property type="evidence" value="ECO:0007669"/>
    <property type="project" value="TreeGrafter"/>
</dbReference>
<dbReference type="EMBL" id="JAQIFT010000043">
    <property type="protein sequence ID" value="MDA3731926.1"/>
    <property type="molecule type" value="Genomic_DNA"/>
</dbReference>
<evidence type="ECO:0000256" key="10">
    <source>
        <dbReference type="SAM" id="SignalP"/>
    </source>
</evidence>
<evidence type="ECO:0000256" key="4">
    <source>
        <dbReference type="ARBA" id="ARBA00012733"/>
    </source>
</evidence>
<dbReference type="GO" id="GO:0030313">
    <property type="term" value="C:cell envelope"/>
    <property type="evidence" value="ECO:0007669"/>
    <property type="project" value="UniProtKB-SubCell"/>
</dbReference>
<dbReference type="CDD" id="cd15482">
    <property type="entry name" value="Sialidase_non-viral"/>
    <property type="match status" value="1"/>
</dbReference>
<dbReference type="EC" id="3.2.1.18" evidence="4"/>
<dbReference type="Pfam" id="PF02973">
    <property type="entry name" value="Sialidase"/>
    <property type="match status" value="1"/>
</dbReference>
<dbReference type="NCBIfam" id="TIGR02543">
    <property type="entry name" value="List_Bact_rpt"/>
    <property type="match status" value="1"/>
</dbReference>
<evidence type="ECO:0000256" key="9">
    <source>
        <dbReference type="SAM" id="MobiDB-lite"/>
    </source>
</evidence>
<comment type="similarity">
    <text evidence="3">Belongs to the glycosyl hydrolase 33 family.</text>
</comment>
<dbReference type="Gene3D" id="2.120.10.10">
    <property type="match status" value="1"/>
</dbReference>
<name>A0AA42J174_9FIRM</name>
<dbReference type="Pfam" id="PF13088">
    <property type="entry name" value="BNR_2"/>
    <property type="match status" value="1"/>
</dbReference>
<evidence type="ECO:0000256" key="6">
    <source>
        <dbReference type="ARBA" id="ARBA00022737"/>
    </source>
</evidence>
<dbReference type="GO" id="GO:0005737">
    <property type="term" value="C:cytoplasm"/>
    <property type="evidence" value="ECO:0007669"/>
    <property type="project" value="TreeGrafter"/>
</dbReference>
<reference evidence="12" key="1">
    <citation type="journal article" date="2023" name="Int. J. Syst. Evol. Microbiol.">
        <title>&lt;i&gt;Holtiella tumoricola&lt;/i&gt; gen. nov. sp. nov., isolated from a human clinical sample.</title>
        <authorList>
            <person name="Allen-Vercoe E."/>
            <person name="Daigneault M.C."/>
            <person name="Vancuren S.J."/>
            <person name="Cochrane K."/>
            <person name="O'Neal L.L."/>
            <person name="Sankaranarayanan K."/>
            <person name="Lawson P.A."/>
        </authorList>
    </citation>
    <scope>NUCLEOTIDE SEQUENCE</scope>
    <source>
        <strain evidence="12">CC70A</strain>
    </source>
</reference>
<comment type="caution">
    <text evidence="12">The sequence shown here is derived from an EMBL/GenBank/DDBJ whole genome shotgun (WGS) entry which is preliminary data.</text>
</comment>
<evidence type="ECO:0000259" key="11">
    <source>
        <dbReference type="PROSITE" id="PS51272"/>
    </source>
</evidence>
<dbReference type="InterPro" id="IPR011040">
    <property type="entry name" value="Sialidase"/>
</dbReference>
<proteinExistence type="inferred from homology"/>
<feature type="compositionally biased region" description="Low complexity" evidence="9">
    <location>
        <begin position="1825"/>
        <end position="1837"/>
    </location>
</feature>
<feature type="domain" description="SLH" evidence="11">
    <location>
        <begin position="2055"/>
        <end position="2118"/>
    </location>
</feature>
<dbReference type="InterPro" id="IPR044060">
    <property type="entry name" value="Bacterial_rp_domain"/>
</dbReference>
<dbReference type="InterPro" id="IPR013378">
    <property type="entry name" value="InlB-like_B-rpt"/>
</dbReference>
<dbReference type="PROSITE" id="PS51272">
    <property type="entry name" value="SLH"/>
    <property type="match status" value="3"/>
</dbReference>
<keyword evidence="6" id="KW-0677">Repeat</keyword>
<dbReference type="InterPro" id="IPR042229">
    <property type="entry name" value="Listeria/Bacterioides_rpt_sf"/>
</dbReference>
<feature type="region of interest" description="Disordered" evidence="9">
    <location>
        <begin position="1816"/>
        <end position="1837"/>
    </location>
</feature>
<dbReference type="Pfam" id="PF13290">
    <property type="entry name" value="CHB_HEX_C_1"/>
    <property type="match status" value="2"/>
</dbReference>